<evidence type="ECO:0000313" key="3">
    <source>
        <dbReference type="EMBL" id="ABC18629.1"/>
    </source>
</evidence>
<sequence length="425" mass="47161">MVCVESFRVLPTSDPADIELYEAIDIVEEVVPARNDINVYNFSFGPSGPILDDEVSRFTYVLDELAWNYRKLFVVAVGNDGNLPAPFNRIQSPSDIVNGLGVGAYTYDQNNNIIRAPYSCVGAGREGCKVKPDLVAFGGDDNRPIHLISAINHQEKLLSMGTSFSAPVIASKAAEILGRCDKFSPLVARALLIHSAVHPSSIDLELGYGVINQTVDEILNCSPNKVTIIYASSLSPASYVKLPIPFPKNINYNGRVKISWSIAVLSNVNPLHVEDYTNSAIEDTFYPHDQKYRFTKKNNPNKIKDIVIDADEIRLLLADGYSKSLLPVSKSVDTLKTEQTRRKELKWDTVVKKWDSLNASSLKNPFLVLHGLGRNGSNDRIDYAVVLTISVPGYKGKLYEDILTEYPVLEPIRIRSINEIMITIS</sequence>
<dbReference type="Gene3D" id="3.40.50.200">
    <property type="entry name" value="Peptidase S8/S53 domain"/>
    <property type="match status" value="1"/>
</dbReference>
<dbReference type="EnsemblBacteria" id="ABC18629">
    <property type="protein sequence ID" value="ABC18629"/>
    <property type="gene ID" value="Moth_0295"/>
</dbReference>
<evidence type="ECO:0000259" key="2">
    <source>
        <dbReference type="Pfam" id="PF00082"/>
    </source>
</evidence>
<gene>
    <name evidence="3" type="ordered locus">Moth_0295</name>
</gene>
<name>Q2RLR0_MOOTA</name>
<dbReference type="KEGG" id="mta:Moth_0295"/>
<dbReference type="STRING" id="264732.Moth_0295"/>
<dbReference type="CDD" id="cd04847">
    <property type="entry name" value="Peptidases_S8_Subtilisin_like_2"/>
    <property type="match status" value="1"/>
</dbReference>
<dbReference type="OrthoDB" id="9798386at2"/>
<dbReference type="Pfam" id="PF00082">
    <property type="entry name" value="Peptidase_S8"/>
    <property type="match status" value="1"/>
</dbReference>
<dbReference type="GO" id="GO:0006508">
    <property type="term" value="P:proteolysis"/>
    <property type="evidence" value="ECO:0007669"/>
    <property type="project" value="InterPro"/>
</dbReference>
<proteinExistence type="inferred from homology"/>
<dbReference type="InterPro" id="IPR000209">
    <property type="entry name" value="Peptidase_S8/S53_dom"/>
</dbReference>
<dbReference type="PROSITE" id="PS51892">
    <property type="entry name" value="SUBTILASE"/>
    <property type="match status" value="1"/>
</dbReference>
<dbReference type="SUPFAM" id="SSF52743">
    <property type="entry name" value="Subtilisin-like"/>
    <property type="match status" value="1"/>
</dbReference>
<comment type="similarity">
    <text evidence="1">Belongs to the peptidase S8 family.</text>
</comment>
<dbReference type="PATRIC" id="fig|264732.11.peg.316"/>
<protein>
    <recommendedName>
        <fullName evidence="2">Peptidase S8/S53 domain-containing protein</fullName>
    </recommendedName>
</protein>
<feature type="domain" description="Peptidase S8/S53" evidence="2">
    <location>
        <begin position="25"/>
        <end position="209"/>
    </location>
</feature>
<reference evidence="3" key="1">
    <citation type="submission" date="2005-12" db="EMBL/GenBank/DDBJ databases">
        <title>Complete sequence of Moorella thermoacetica ATCC 39073.</title>
        <authorList>
            <consortium name="US DOE Joint Genome Institute"/>
            <person name="Copeland A."/>
            <person name="Lucas S."/>
            <person name="Lapidus A."/>
            <person name="Barry K."/>
            <person name="Detter J.C."/>
            <person name="Glavina T."/>
            <person name="Hammon N."/>
            <person name="Israni S."/>
            <person name="Pitluck S."/>
            <person name="Chertkov O."/>
            <person name="Saunders E.H."/>
            <person name="Brettin T."/>
            <person name="Bruce D."/>
            <person name="Han C."/>
            <person name="Tapia R."/>
            <person name="Gilna P."/>
            <person name="Schmutz J."/>
            <person name="Larimer F."/>
            <person name="Land M."/>
            <person name="Kyrpides N."/>
            <person name="Anderson I."/>
            <person name="Richardson P."/>
            <person name="Ragsdale S."/>
        </authorList>
    </citation>
    <scope>NUCLEOTIDE SEQUENCE</scope>
    <source>
        <strain evidence="3">ATCC 39073</strain>
    </source>
</reference>
<dbReference type="EMBL" id="CP000232">
    <property type="protein sequence ID" value="ABC18629.1"/>
    <property type="molecule type" value="Genomic_DNA"/>
</dbReference>
<organism evidence="3">
    <name type="scientific">Moorella thermoacetica (strain ATCC 39073 / JCM 9320)</name>
    <dbReference type="NCBI Taxonomy" id="264732"/>
    <lineage>
        <taxon>Bacteria</taxon>
        <taxon>Bacillati</taxon>
        <taxon>Bacillota</taxon>
        <taxon>Clostridia</taxon>
        <taxon>Neomoorellales</taxon>
        <taxon>Neomoorellaceae</taxon>
        <taxon>Neomoorella</taxon>
    </lineage>
</organism>
<evidence type="ECO:0000256" key="1">
    <source>
        <dbReference type="PROSITE-ProRule" id="PRU01240"/>
    </source>
</evidence>
<dbReference type="eggNOG" id="COG1404">
    <property type="taxonomic scope" value="Bacteria"/>
</dbReference>
<comment type="caution">
    <text evidence="1">Lacks conserved residue(s) required for the propagation of feature annotation.</text>
</comment>
<dbReference type="InterPro" id="IPR036852">
    <property type="entry name" value="Peptidase_S8/S53_dom_sf"/>
</dbReference>
<dbReference type="AlphaFoldDB" id="Q2RLR0"/>
<dbReference type="HOGENOM" id="CLU_025618_0_0_9"/>
<accession>Q2RLR0</accession>
<dbReference type="InterPro" id="IPR034074">
    <property type="entry name" value="Y4bN_pept_dom"/>
</dbReference>
<dbReference type="GO" id="GO:0004252">
    <property type="term" value="F:serine-type endopeptidase activity"/>
    <property type="evidence" value="ECO:0007669"/>
    <property type="project" value="InterPro"/>
</dbReference>